<gene>
    <name evidence="2" type="ORF">L596_009309</name>
</gene>
<dbReference type="AlphaFoldDB" id="A0A4U5PG95"/>
<evidence type="ECO:0000313" key="2">
    <source>
        <dbReference type="EMBL" id="TKR95094.1"/>
    </source>
</evidence>
<dbReference type="Proteomes" id="UP000298663">
    <property type="component" value="Unassembled WGS sequence"/>
</dbReference>
<feature type="region of interest" description="Disordered" evidence="1">
    <location>
        <begin position="81"/>
        <end position="155"/>
    </location>
</feature>
<proteinExistence type="predicted"/>
<evidence type="ECO:0000313" key="3">
    <source>
        <dbReference type="Proteomes" id="UP000298663"/>
    </source>
</evidence>
<reference evidence="2 3" key="1">
    <citation type="journal article" date="2015" name="Genome Biol.">
        <title>Comparative genomics of Steinernema reveals deeply conserved gene regulatory networks.</title>
        <authorList>
            <person name="Dillman A.R."/>
            <person name="Macchietto M."/>
            <person name="Porter C.F."/>
            <person name="Rogers A."/>
            <person name="Williams B."/>
            <person name="Antoshechkin I."/>
            <person name="Lee M.M."/>
            <person name="Goodwin Z."/>
            <person name="Lu X."/>
            <person name="Lewis E.E."/>
            <person name="Goodrich-Blair H."/>
            <person name="Stock S.P."/>
            <person name="Adams B.J."/>
            <person name="Sternberg P.W."/>
            <person name="Mortazavi A."/>
        </authorList>
    </citation>
    <scope>NUCLEOTIDE SEQUENCE [LARGE SCALE GENOMIC DNA]</scope>
    <source>
        <strain evidence="2 3">ALL</strain>
    </source>
</reference>
<organism evidence="2 3">
    <name type="scientific">Steinernema carpocapsae</name>
    <name type="common">Entomopathogenic nematode</name>
    <dbReference type="NCBI Taxonomy" id="34508"/>
    <lineage>
        <taxon>Eukaryota</taxon>
        <taxon>Metazoa</taxon>
        <taxon>Ecdysozoa</taxon>
        <taxon>Nematoda</taxon>
        <taxon>Chromadorea</taxon>
        <taxon>Rhabditida</taxon>
        <taxon>Tylenchina</taxon>
        <taxon>Panagrolaimomorpha</taxon>
        <taxon>Strongyloidoidea</taxon>
        <taxon>Steinernematidae</taxon>
        <taxon>Steinernema</taxon>
    </lineage>
</organism>
<protein>
    <submittedName>
        <fullName evidence="2">Uncharacterized protein</fullName>
    </submittedName>
</protein>
<accession>A0A4U5PG95</accession>
<evidence type="ECO:0000256" key="1">
    <source>
        <dbReference type="SAM" id="MobiDB-lite"/>
    </source>
</evidence>
<dbReference type="EMBL" id="AZBU02000002">
    <property type="protein sequence ID" value="TKR95094.1"/>
    <property type="molecule type" value="Genomic_DNA"/>
</dbReference>
<feature type="compositionally biased region" description="Low complexity" evidence="1">
    <location>
        <begin position="142"/>
        <end position="155"/>
    </location>
</feature>
<comment type="caution">
    <text evidence="2">The sequence shown here is derived from an EMBL/GenBank/DDBJ whole genome shotgun (WGS) entry which is preliminary data.</text>
</comment>
<keyword evidence="3" id="KW-1185">Reference proteome</keyword>
<reference evidence="2 3" key="2">
    <citation type="journal article" date="2019" name="G3 (Bethesda)">
        <title>Hybrid Assembly of the Genome of the Entomopathogenic Nematode Steinernema carpocapsae Identifies the X-Chromosome.</title>
        <authorList>
            <person name="Serra L."/>
            <person name="Macchietto M."/>
            <person name="Macias-Munoz A."/>
            <person name="McGill C.J."/>
            <person name="Rodriguez I.M."/>
            <person name="Rodriguez B."/>
            <person name="Murad R."/>
            <person name="Mortazavi A."/>
        </authorList>
    </citation>
    <scope>NUCLEOTIDE SEQUENCE [LARGE SCALE GENOMIC DNA]</scope>
    <source>
        <strain evidence="2 3">ALL</strain>
    </source>
</reference>
<feature type="compositionally biased region" description="Low complexity" evidence="1">
    <location>
        <begin position="102"/>
        <end position="124"/>
    </location>
</feature>
<name>A0A4U5PG95_STECR</name>
<sequence length="180" mass="19482">MSAFDVLEWVSSPNESLPRPVFPPLPLPFSPLGALLRAVRPRLAVVLARGEPENHRRMPERPDPAEQVRQRESYALHLQLLQDEFQQNPDGHGTPSRRRWSAARSTSRAPPCRSASGGTSSATPTRRRGAAKRNGISSSKFAPAAVRAPAASAPLPTPLSSFQASFCSSGYSSRRPGCCT</sequence>